<sequence length="70" mass="8474">MYICNFFNEKSYPYYYRIKRSRPHFTVTVILLVVMIQKRPTVESADFRNEMNIKQDWMKVIREGHVLAGT</sequence>
<proteinExistence type="predicted"/>
<dbReference type="Proteomes" id="UP001152798">
    <property type="component" value="Chromosome 4"/>
</dbReference>
<gene>
    <name evidence="1" type="ORF">NEZAVI_LOCUS8493</name>
</gene>
<reference evidence="1" key="1">
    <citation type="submission" date="2022-01" db="EMBL/GenBank/DDBJ databases">
        <authorList>
            <person name="King R."/>
        </authorList>
    </citation>
    <scope>NUCLEOTIDE SEQUENCE</scope>
</reference>
<organism evidence="1 2">
    <name type="scientific">Nezara viridula</name>
    <name type="common">Southern green stink bug</name>
    <name type="synonym">Cimex viridulus</name>
    <dbReference type="NCBI Taxonomy" id="85310"/>
    <lineage>
        <taxon>Eukaryota</taxon>
        <taxon>Metazoa</taxon>
        <taxon>Ecdysozoa</taxon>
        <taxon>Arthropoda</taxon>
        <taxon>Hexapoda</taxon>
        <taxon>Insecta</taxon>
        <taxon>Pterygota</taxon>
        <taxon>Neoptera</taxon>
        <taxon>Paraneoptera</taxon>
        <taxon>Hemiptera</taxon>
        <taxon>Heteroptera</taxon>
        <taxon>Panheteroptera</taxon>
        <taxon>Pentatomomorpha</taxon>
        <taxon>Pentatomoidea</taxon>
        <taxon>Pentatomidae</taxon>
        <taxon>Pentatominae</taxon>
        <taxon>Nezara</taxon>
    </lineage>
</organism>
<protein>
    <submittedName>
        <fullName evidence="1">Uncharacterized protein</fullName>
    </submittedName>
</protein>
<keyword evidence="2" id="KW-1185">Reference proteome</keyword>
<evidence type="ECO:0000313" key="2">
    <source>
        <dbReference type="Proteomes" id="UP001152798"/>
    </source>
</evidence>
<name>A0A9P0HAY8_NEZVI</name>
<accession>A0A9P0HAY8</accession>
<evidence type="ECO:0000313" key="1">
    <source>
        <dbReference type="EMBL" id="CAH1398938.1"/>
    </source>
</evidence>
<dbReference type="AlphaFoldDB" id="A0A9P0HAY8"/>
<dbReference type="EMBL" id="OV725080">
    <property type="protein sequence ID" value="CAH1398938.1"/>
    <property type="molecule type" value="Genomic_DNA"/>
</dbReference>